<proteinExistence type="predicted"/>
<organism evidence="1">
    <name type="scientific">Thermomicrobium roseum</name>
    <dbReference type="NCBI Taxonomy" id="500"/>
    <lineage>
        <taxon>Bacteria</taxon>
        <taxon>Pseudomonadati</taxon>
        <taxon>Thermomicrobiota</taxon>
        <taxon>Thermomicrobia</taxon>
        <taxon>Thermomicrobiales</taxon>
        <taxon>Thermomicrobiaceae</taxon>
        <taxon>Thermomicrobium</taxon>
    </lineage>
</organism>
<protein>
    <submittedName>
        <fullName evidence="1">Uncharacterized protein</fullName>
    </submittedName>
</protein>
<accession>A0A7C1FRG9</accession>
<dbReference type="EMBL" id="DSJL01000001">
    <property type="protein sequence ID" value="HEF64096.1"/>
    <property type="molecule type" value="Genomic_DNA"/>
</dbReference>
<name>A0A7C1FRG9_THERO</name>
<sequence length="131" mass="14588">MVGEIETLDGTPEREDLGWLTEPPLYWIVEHEEPLPPIPGLAYLATNRYADTAYDQTLVATPDEPELIELLRSAPGVRAIEPGYLRYFFQQDTVIAVVNGAAITWFDSVDEALQWDPFADPETTLPPGPSC</sequence>
<reference evidence="1" key="1">
    <citation type="journal article" date="2020" name="mSystems">
        <title>Genome- and Community-Level Interaction Insights into Carbon Utilization and Element Cycling Functions of Hydrothermarchaeota in Hydrothermal Sediment.</title>
        <authorList>
            <person name="Zhou Z."/>
            <person name="Liu Y."/>
            <person name="Xu W."/>
            <person name="Pan J."/>
            <person name="Luo Z.H."/>
            <person name="Li M."/>
        </authorList>
    </citation>
    <scope>NUCLEOTIDE SEQUENCE [LARGE SCALE GENOMIC DNA]</scope>
    <source>
        <strain evidence="1">SpSt-222</strain>
    </source>
</reference>
<dbReference type="AlphaFoldDB" id="A0A7C1FRG9"/>
<evidence type="ECO:0000313" key="1">
    <source>
        <dbReference type="EMBL" id="HEF64096.1"/>
    </source>
</evidence>
<gene>
    <name evidence="1" type="ORF">ENP47_00565</name>
</gene>
<comment type="caution">
    <text evidence="1">The sequence shown here is derived from an EMBL/GenBank/DDBJ whole genome shotgun (WGS) entry which is preliminary data.</text>
</comment>